<sequence length="532" mass="55338">MFTFTKNQTKFASVLLSVALVTFGVSAGPAQAIDNRPACGPDLDGVTVCEGATTDGAKYAIQVPEDFNGTVFLYSHGYQYSVDVPPLGYSTATSLDNPALSPDVMVTETLLAQGYAVAASTFPVLGWNTAEAVKTNVELIGVVKKAFKDTKKVIAWGNSLGAYITQALAEKYPKLIDGSGLMCPALGDVNAVITGAGDFLWALKTFFEPKLTGHAYAAGAAGLGQAYTDLGLLAALGETLKNAVGAELVLGTPQWPATAPARTALATVPVRSVILYLGLMAGIPTRSPHFDGVSGPGAAGSTPEFGFALTANPVFAVLQNGFEAAGLAILAKYDLEVKSGGAFWNNLRTDYASRMTLEKSVFNAALSGSDAIAGIETYLASFQVPRQAASAPAAAAFAKQIKHTGKLNHPTVVLAATEDAITTDGNTQWLVNKQKTAAAKAKLLVLWNKPASVYTTFTAAGLPDTSGPKANGTGHCNFTVDQTLAVADLLADAVDNKGKLDTGTLRANVLESAPGLSIAPYKGRIQKFYISR</sequence>
<evidence type="ECO:0000313" key="1">
    <source>
        <dbReference type="EMBL" id="CAB4561801.1"/>
    </source>
</evidence>
<name>A0A6J6DCY2_9ZZZZ</name>
<proteinExistence type="predicted"/>
<reference evidence="1" key="1">
    <citation type="submission" date="2020-05" db="EMBL/GenBank/DDBJ databases">
        <authorList>
            <person name="Chiriac C."/>
            <person name="Salcher M."/>
            <person name="Ghai R."/>
            <person name="Kavagutti S V."/>
        </authorList>
    </citation>
    <scope>NUCLEOTIDE SEQUENCE</scope>
</reference>
<gene>
    <name evidence="1" type="ORF">UFOPK1643_00228</name>
</gene>
<dbReference type="SUPFAM" id="SSF53474">
    <property type="entry name" value="alpha/beta-Hydrolases"/>
    <property type="match status" value="1"/>
</dbReference>
<dbReference type="EMBL" id="CAEZTK010000009">
    <property type="protein sequence ID" value="CAB4561801.1"/>
    <property type="molecule type" value="Genomic_DNA"/>
</dbReference>
<dbReference type="AlphaFoldDB" id="A0A6J6DCY2"/>
<protein>
    <submittedName>
        <fullName evidence="1">Unannotated protein</fullName>
    </submittedName>
</protein>
<accession>A0A6J6DCY2</accession>
<dbReference type="InterPro" id="IPR029058">
    <property type="entry name" value="AB_hydrolase_fold"/>
</dbReference>
<organism evidence="1">
    <name type="scientific">freshwater metagenome</name>
    <dbReference type="NCBI Taxonomy" id="449393"/>
    <lineage>
        <taxon>unclassified sequences</taxon>
        <taxon>metagenomes</taxon>
        <taxon>ecological metagenomes</taxon>
    </lineage>
</organism>
<dbReference type="Gene3D" id="3.40.50.1820">
    <property type="entry name" value="alpha/beta hydrolase"/>
    <property type="match status" value="1"/>
</dbReference>